<accession>A0ACB7J0J1</accession>
<gene>
    <name evidence="1" type="ORF">CCMSSC00406_0008529</name>
</gene>
<keyword evidence="2" id="KW-1185">Reference proteome</keyword>
<dbReference type="Proteomes" id="UP000824881">
    <property type="component" value="Unassembled WGS sequence"/>
</dbReference>
<name>A0ACB7J0J1_PLECO</name>
<proteinExistence type="predicted"/>
<evidence type="ECO:0000313" key="2">
    <source>
        <dbReference type="Proteomes" id="UP000824881"/>
    </source>
</evidence>
<comment type="caution">
    <text evidence="1">The sequence shown here is derived from an EMBL/GenBank/DDBJ whole genome shotgun (WGS) entry which is preliminary data.</text>
</comment>
<dbReference type="EMBL" id="WQMT02000004">
    <property type="protein sequence ID" value="KAG9223646.1"/>
    <property type="molecule type" value="Genomic_DNA"/>
</dbReference>
<reference evidence="1 2" key="1">
    <citation type="journal article" date="2021" name="Appl. Environ. Microbiol.">
        <title>Genetic linkage and physical mapping for an oyster mushroom Pleurotus cornucopiae and QTL analysis for the trait cap color.</title>
        <authorList>
            <person name="Zhang Y."/>
            <person name="Gao W."/>
            <person name="Sonnenberg A."/>
            <person name="Chen Q."/>
            <person name="Zhang J."/>
            <person name="Huang C."/>
        </authorList>
    </citation>
    <scope>NUCLEOTIDE SEQUENCE [LARGE SCALE GENOMIC DNA]</scope>
    <source>
        <strain evidence="1">CCMSSC00406</strain>
    </source>
</reference>
<sequence>MVFRRISEDIKLRALYLLSIGYLTEDVCDILGVSDSSLQRWKANQEQHGSVIPPPGVARGRPRTLNADMTHSLITLLKDAPDMYLDEIQDWIAATQDSGLSRSGIAKILADCGMTYKLLRKAAAERNDEARAEWKAKVNAHYVAEQIVVVDESSKDERTLYRRYGRAPVGQRADLAAPFVRGERYSLVAAMGLEGYLATRVVEGSVDGDEFMDFIINEVLPKMNRFPLPNSVLIMDNCAIHKSAILRELIEDQGIVLVFLPPYSPDLNPIEESFSCVKAWIRRHWDRMQAMDPFIGVLEATTAVTPMKAKEWYRHSGYKIN</sequence>
<protein>
    <submittedName>
        <fullName evidence="1">Uncharacterized protein</fullName>
    </submittedName>
</protein>
<organism evidence="1 2">
    <name type="scientific">Pleurotus cornucopiae</name>
    <name type="common">Cornucopia mushroom</name>
    <dbReference type="NCBI Taxonomy" id="5321"/>
    <lineage>
        <taxon>Eukaryota</taxon>
        <taxon>Fungi</taxon>
        <taxon>Dikarya</taxon>
        <taxon>Basidiomycota</taxon>
        <taxon>Agaricomycotina</taxon>
        <taxon>Agaricomycetes</taxon>
        <taxon>Agaricomycetidae</taxon>
        <taxon>Agaricales</taxon>
        <taxon>Pleurotineae</taxon>
        <taxon>Pleurotaceae</taxon>
        <taxon>Pleurotus</taxon>
    </lineage>
</organism>
<evidence type="ECO:0000313" key="1">
    <source>
        <dbReference type="EMBL" id="KAG9223646.1"/>
    </source>
</evidence>